<dbReference type="OrthoDB" id="446368at2759"/>
<evidence type="ECO:0000313" key="9">
    <source>
        <dbReference type="RefSeq" id="XP_026280637.1"/>
    </source>
</evidence>
<feature type="transmembrane region" description="Helical" evidence="6">
    <location>
        <begin position="290"/>
        <end position="309"/>
    </location>
</feature>
<feature type="transmembrane region" description="Helical" evidence="6">
    <location>
        <begin position="107"/>
        <end position="136"/>
    </location>
</feature>
<sequence length="513" mass="54737">MIPKIKLPRFTRTQWLTLIVFSIADFCNAICVSLQAPFYPKEAEAHGATPSEYGLVFGVFELVVFIISPIYGQHLNRIGPKFLFNGGIFTTGVCAILFGMLDKVNGHYPFIVLSFLIRIIEAMGNAAFLTASFAIIAKEFPDNVATTFASLETFFGLGLIVGPTVGGALYQVGGYMTPFAVLGSALFLSAIMTAFVLPDHGQHESEPSQGASLLQVLKIPGVLLAAASIIVTSMSIGFLSATLEPHLRAFHLTPVVLGLMFVINGGTYALTAPCWGMLCDRVIAPKMATVMGCLLIIVGFSLVGPAPFIPSDTVLSMSIIGLVLHGLGIAAQLVASFTDALRTSIAHGFPNNLETYGLISGLWTSTFALGAFIGPTVGGILLDWVGFRKGSMFVVGLNAVVCVMVFIFLCLSRRRAQYKEVVNEEDLKQLSYTLSSDHGPTSNGYLAANGSSNGHANPCAIERPPGMNGIIATNSYKNRHGTWHRKEAGAVLIGPYSTSYGSLESRGFLSSVK</sequence>
<organism evidence="8 9">
    <name type="scientific">Frankliniella occidentalis</name>
    <name type="common">Western flower thrips</name>
    <name type="synonym">Euthrips occidentalis</name>
    <dbReference type="NCBI Taxonomy" id="133901"/>
    <lineage>
        <taxon>Eukaryota</taxon>
        <taxon>Metazoa</taxon>
        <taxon>Ecdysozoa</taxon>
        <taxon>Arthropoda</taxon>
        <taxon>Hexapoda</taxon>
        <taxon>Insecta</taxon>
        <taxon>Pterygota</taxon>
        <taxon>Neoptera</taxon>
        <taxon>Paraneoptera</taxon>
        <taxon>Thysanoptera</taxon>
        <taxon>Terebrantia</taxon>
        <taxon>Thripoidea</taxon>
        <taxon>Thripidae</taxon>
        <taxon>Frankliniella</taxon>
    </lineage>
</organism>
<accession>A0A6J1SI20</accession>
<feature type="transmembrane region" description="Helical" evidence="6">
    <location>
        <begin position="255"/>
        <end position="278"/>
    </location>
</feature>
<feature type="transmembrane region" description="Helical" evidence="6">
    <location>
        <begin position="356"/>
        <end position="381"/>
    </location>
</feature>
<evidence type="ECO:0000259" key="7">
    <source>
        <dbReference type="PROSITE" id="PS50850"/>
    </source>
</evidence>
<dbReference type="Gene3D" id="1.20.1250.20">
    <property type="entry name" value="MFS general substrate transporter like domains"/>
    <property type="match status" value="2"/>
</dbReference>
<proteinExistence type="predicted"/>
<feature type="transmembrane region" description="Helical" evidence="6">
    <location>
        <begin position="148"/>
        <end position="170"/>
    </location>
</feature>
<feature type="transmembrane region" description="Helical" evidence="6">
    <location>
        <begin position="176"/>
        <end position="198"/>
    </location>
</feature>
<feature type="transmembrane region" description="Helical" evidence="6">
    <location>
        <begin position="53"/>
        <end position="71"/>
    </location>
</feature>
<dbReference type="PANTHER" id="PTHR23506">
    <property type="entry name" value="GH10249P"/>
    <property type="match status" value="1"/>
</dbReference>
<dbReference type="Proteomes" id="UP000504606">
    <property type="component" value="Unplaced"/>
</dbReference>
<dbReference type="PANTHER" id="PTHR23506:SF26">
    <property type="entry name" value="MFS-TYPE TRANSPORTER SLC18B1"/>
    <property type="match status" value="1"/>
</dbReference>
<dbReference type="SUPFAM" id="SSF103473">
    <property type="entry name" value="MFS general substrate transporter"/>
    <property type="match status" value="1"/>
</dbReference>
<dbReference type="KEGG" id="foc:113208022"/>
<keyword evidence="2" id="KW-0813">Transport</keyword>
<evidence type="ECO:0000256" key="5">
    <source>
        <dbReference type="ARBA" id="ARBA00023136"/>
    </source>
</evidence>
<dbReference type="GO" id="GO:0022857">
    <property type="term" value="F:transmembrane transporter activity"/>
    <property type="evidence" value="ECO:0007669"/>
    <property type="project" value="InterPro"/>
</dbReference>
<dbReference type="Pfam" id="PF07690">
    <property type="entry name" value="MFS_1"/>
    <property type="match status" value="1"/>
</dbReference>
<keyword evidence="5 6" id="KW-0472">Membrane</keyword>
<dbReference type="CDD" id="cd17385">
    <property type="entry name" value="MFS_SLC18B1"/>
    <property type="match status" value="1"/>
</dbReference>
<reference evidence="9" key="1">
    <citation type="submission" date="2025-08" db="UniProtKB">
        <authorList>
            <consortium name="RefSeq"/>
        </authorList>
    </citation>
    <scope>IDENTIFICATION</scope>
    <source>
        <tissue evidence="9">Whole organism</tissue>
    </source>
</reference>
<dbReference type="PROSITE" id="PS50850">
    <property type="entry name" value="MFS"/>
    <property type="match status" value="1"/>
</dbReference>
<dbReference type="InterPro" id="IPR050930">
    <property type="entry name" value="MFS_Vesicular_Transporter"/>
</dbReference>
<keyword evidence="4 6" id="KW-1133">Transmembrane helix</keyword>
<name>A0A6J1SI20_FRAOC</name>
<feature type="transmembrane region" description="Helical" evidence="6">
    <location>
        <begin position="83"/>
        <end position="101"/>
    </location>
</feature>
<dbReference type="AlphaFoldDB" id="A0A6J1SI20"/>
<gene>
    <name evidence="9" type="primary">LOC113208022</name>
</gene>
<dbReference type="InterPro" id="IPR020846">
    <property type="entry name" value="MFS_dom"/>
</dbReference>
<dbReference type="GO" id="GO:0016020">
    <property type="term" value="C:membrane"/>
    <property type="evidence" value="ECO:0007669"/>
    <property type="project" value="UniProtKB-SubCell"/>
</dbReference>
<feature type="transmembrane region" description="Helical" evidence="6">
    <location>
        <begin position="315"/>
        <end position="335"/>
    </location>
</feature>
<feature type="transmembrane region" description="Helical" evidence="6">
    <location>
        <begin position="393"/>
        <end position="411"/>
    </location>
</feature>
<dbReference type="InterPro" id="IPR036259">
    <property type="entry name" value="MFS_trans_sf"/>
</dbReference>
<keyword evidence="8" id="KW-1185">Reference proteome</keyword>
<evidence type="ECO:0000256" key="3">
    <source>
        <dbReference type="ARBA" id="ARBA00022692"/>
    </source>
</evidence>
<evidence type="ECO:0000256" key="4">
    <source>
        <dbReference type="ARBA" id="ARBA00022989"/>
    </source>
</evidence>
<dbReference type="InterPro" id="IPR011701">
    <property type="entry name" value="MFS"/>
</dbReference>
<comment type="subcellular location">
    <subcellularLocation>
        <location evidence="1">Membrane</location>
        <topology evidence="1">Multi-pass membrane protein</topology>
    </subcellularLocation>
</comment>
<feature type="transmembrane region" description="Helical" evidence="6">
    <location>
        <begin position="219"/>
        <end position="243"/>
    </location>
</feature>
<keyword evidence="3 6" id="KW-0812">Transmembrane</keyword>
<protein>
    <submittedName>
        <fullName evidence="9">MFS-type transporter SLC18B1-like</fullName>
    </submittedName>
</protein>
<dbReference type="RefSeq" id="XP_026280637.1">
    <property type="nucleotide sequence ID" value="XM_026424852.2"/>
</dbReference>
<evidence type="ECO:0000256" key="6">
    <source>
        <dbReference type="SAM" id="Phobius"/>
    </source>
</evidence>
<dbReference type="GeneID" id="113208022"/>
<evidence type="ECO:0000256" key="2">
    <source>
        <dbReference type="ARBA" id="ARBA00022448"/>
    </source>
</evidence>
<evidence type="ECO:0000256" key="1">
    <source>
        <dbReference type="ARBA" id="ARBA00004141"/>
    </source>
</evidence>
<evidence type="ECO:0000313" key="8">
    <source>
        <dbReference type="Proteomes" id="UP000504606"/>
    </source>
</evidence>
<feature type="domain" description="Major facilitator superfamily (MFS) profile" evidence="7">
    <location>
        <begin position="17"/>
        <end position="414"/>
    </location>
</feature>